<dbReference type="Gene3D" id="2.40.50.580">
    <property type="match status" value="1"/>
</dbReference>
<dbReference type="PANTHER" id="PTHR30545">
    <property type="entry name" value="SUGAR FERMENTATION STIMULATION PROTEIN A"/>
    <property type="match status" value="1"/>
</dbReference>
<dbReference type="Pfam" id="PF17746">
    <property type="entry name" value="SfsA_N"/>
    <property type="match status" value="1"/>
</dbReference>
<dbReference type="InterPro" id="IPR041465">
    <property type="entry name" value="SfsA_N"/>
</dbReference>
<gene>
    <name evidence="1 4" type="primary">sfsA</name>
    <name evidence="4" type="ORF">MGLY_16800</name>
</gene>
<evidence type="ECO:0000313" key="4">
    <source>
        <dbReference type="EMBL" id="QGP92307.1"/>
    </source>
</evidence>
<keyword evidence="5" id="KW-1185">Reference proteome</keyword>
<dbReference type="PANTHER" id="PTHR30545:SF2">
    <property type="entry name" value="SUGAR FERMENTATION STIMULATION PROTEIN A"/>
    <property type="match status" value="1"/>
</dbReference>
<comment type="similarity">
    <text evidence="1">Belongs to the SfsA family.</text>
</comment>
<dbReference type="CDD" id="cd22359">
    <property type="entry name" value="SfsA-like_bacterial"/>
    <property type="match status" value="1"/>
</dbReference>
<evidence type="ECO:0000259" key="3">
    <source>
        <dbReference type="Pfam" id="PF17746"/>
    </source>
</evidence>
<dbReference type="InterPro" id="IPR005224">
    <property type="entry name" value="SfsA"/>
</dbReference>
<sequence>MVKLPENLIKARFLIRPNRFTVIAEKAGQQVKAFLADPGRLAELLLPGTELYLAPAQAGVKRKTVYDVVLLHRDGTFISLDSHLPNRLFAAAFHTGGLEAFQGYRQLTAEVRAGSSRLDFLLTVGGEKEAGLHVEGLPPCYVEVKSVTLVNSEKVALFPDAPTSRGSRHLQELMALRYRGCRAAVVFIIQREDTSSFAPNEATDPLFAWTLRETVAAGVEVYAYRCRISPVAACLSDPVPVKLT</sequence>
<dbReference type="RefSeq" id="WP_156272985.1">
    <property type="nucleotide sequence ID" value="NZ_CP046244.1"/>
</dbReference>
<dbReference type="InterPro" id="IPR040452">
    <property type="entry name" value="SfsA_C"/>
</dbReference>
<dbReference type="HAMAP" id="MF_00095">
    <property type="entry name" value="SfsA"/>
    <property type="match status" value="1"/>
</dbReference>
<protein>
    <recommendedName>
        <fullName evidence="1">Sugar fermentation stimulation protein homolog</fullName>
    </recommendedName>
</protein>
<proteinExistence type="inferred from homology"/>
<dbReference type="AlphaFoldDB" id="A0A6I5ZRW7"/>
<organism evidence="4 5">
    <name type="scientific">Neomoorella glycerini</name>
    <dbReference type="NCBI Taxonomy" id="55779"/>
    <lineage>
        <taxon>Bacteria</taxon>
        <taxon>Bacillati</taxon>
        <taxon>Bacillota</taxon>
        <taxon>Clostridia</taxon>
        <taxon>Neomoorellales</taxon>
        <taxon>Neomoorellaceae</taxon>
        <taxon>Neomoorella</taxon>
    </lineage>
</organism>
<evidence type="ECO:0000259" key="2">
    <source>
        <dbReference type="Pfam" id="PF03749"/>
    </source>
</evidence>
<dbReference type="OrthoDB" id="9802365at2"/>
<dbReference type="EMBL" id="CP046244">
    <property type="protein sequence ID" value="QGP92307.1"/>
    <property type="molecule type" value="Genomic_DNA"/>
</dbReference>
<dbReference type="Pfam" id="PF03749">
    <property type="entry name" value="SfsA"/>
    <property type="match status" value="1"/>
</dbReference>
<name>A0A6I5ZRW7_9FIRM</name>
<dbReference type="Proteomes" id="UP000425916">
    <property type="component" value="Chromosome"/>
</dbReference>
<dbReference type="GO" id="GO:0003677">
    <property type="term" value="F:DNA binding"/>
    <property type="evidence" value="ECO:0007669"/>
    <property type="project" value="InterPro"/>
</dbReference>
<feature type="domain" description="Sugar fermentation stimulation protein C-terminal" evidence="2">
    <location>
        <begin position="83"/>
        <end position="230"/>
    </location>
</feature>
<reference evidence="4 5" key="1">
    <citation type="submission" date="2019-11" db="EMBL/GenBank/DDBJ databases">
        <title>Genome sequence of Moorella glycerini DSM11254.</title>
        <authorList>
            <person name="Poehlein A."/>
            <person name="Boeer T."/>
            <person name="Daniel R."/>
        </authorList>
    </citation>
    <scope>NUCLEOTIDE SEQUENCE [LARGE SCALE GENOMIC DNA]</scope>
    <source>
        <strain evidence="4 5">DSM 11254</strain>
    </source>
</reference>
<evidence type="ECO:0000313" key="5">
    <source>
        <dbReference type="Proteomes" id="UP000425916"/>
    </source>
</evidence>
<dbReference type="Gene3D" id="3.40.1350.60">
    <property type="match status" value="1"/>
</dbReference>
<accession>A0A6I5ZRW7</accession>
<dbReference type="NCBIfam" id="TIGR00230">
    <property type="entry name" value="sfsA"/>
    <property type="match status" value="1"/>
</dbReference>
<evidence type="ECO:0000256" key="1">
    <source>
        <dbReference type="HAMAP-Rule" id="MF_00095"/>
    </source>
</evidence>
<feature type="domain" description="SfsA N-terminal OB" evidence="3">
    <location>
        <begin position="16"/>
        <end position="79"/>
    </location>
</feature>